<organism evidence="9 10">
    <name type="scientific">Oceanisphaera avium</name>
    <dbReference type="NCBI Taxonomy" id="1903694"/>
    <lineage>
        <taxon>Bacteria</taxon>
        <taxon>Pseudomonadati</taxon>
        <taxon>Pseudomonadota</taxon>
        <taxon>Gammaproteobacteria</taxon>
        <taxon>Aeromonadales</taxon>
        <taxon>Aeromonadaceae</taxon>
        <taxon>Oceanisphaera</taxon>
    </lineage>
</organism>
<name>A0A1Y0CZJ4_9GAMM</name>
<dbReference type="PROSITE" id="PS00194">
    <property type="entry name" value="THIOREDOXIN_1"/>
    <property type="match status" value="1"/>
</dbReference>
<dbReference type="InterPro" id="IPR013766">
    <property type="entry name" value="Thioredoxin_domain"/>
</dbReference>
<dbReference type="GO" id="GO:0005737">
    <property type="term" value="C:cytoplasm"/>
    <property type="evidence" value="ECO:0007669"/>
    <property type="project" value="TreeGrafter"/>
</dbReference>
<dbReference type="PRINTS" id="PR00421">
    <property type="entry name" value="THIOREDOXIN"/>
</dbReference>
<evidence type="ECO:0000313" key="9">
    <source>
        <dbReference type="EMBL" id="ART80750.1"/>
    </source>
</evidence>
<evidence type="ECO:0000256" key="6">
    <source>
        <dbReference type="ARBA" id="ARBA00023284"/>
    </source>
</evidence>
<dbReference type="SUPFAM" id="SSF52833">
    <property type="entry name" value="Thioredoxin-like"/>
    <property type="match status" value="1"/>
</dbReference>
<evidence type="ECO:0000259" key="8">
    <source>
        <dbReference type="PROSITE" id="PS51352"/>
    </source>
</evidence>
<dbReference type="NCBIfam" id="TIGR01068">
    <property type="entry name" value="thioredoxin"/>
    <property type="match status" value="1"/>
</dbReference>
<dbReference type="OrthoDB" id="9790390at2"/>
<gene>
    <name evidence="9" type="ORF">CBP12_11790</name>
</gene>
<evidence type="ECO:0000256" key="5">
    <source>
        <dbReference type="ARBA" id="ARBA00023157"/>
    </source>
</evidence>
<keyword evidence="4" id="KW-0249">Electron transport</keyword>
<dbReference type="PANTHER" id="PTHR45663">
    <property type="entry name" value="GEO12009P1"/>
    <property type="match status" value="1"/>
</dbReference>
<dbReference type="InterPro" id="IPR017937">
    <property type="entry name" value="Thioredoxin_CS"/>
</dbReference>
<keyword evidence="2" id="KW-0813">Transport</keyword>
<dbReference type="Pfam" id="PF21352">
    <property type="entry name" value="Zn_ribbon_Thio2"/>
    <property type="match status" value="1"/>
</dbReference>
<proteinExistence type="inferred from homology"/>
<keyword evidence="10" id="KW-1185">Reference proteome</keyword>
<dbReference type="Proteomes" id="UP000243793">
    <property type="component" value="Chromosome"/>
</dbReference>
<feature type="domain" description="Thioredoxin" evidence="8">
    <location>
        <begin position="11"/>
        <end position="143"/>
    </location>
</feature>
<dbReference type="GO" id="GO:0015035">
    <property type="term" value="F:protein-disulfide reductase activity"/>
    <property type="evidence" value="ECO:0007669"/>
    <property type="project" value="UniProtKB-UniRule"/>
</dbReference>
<evidence type="ECO:0000256" key="1">
    <source>
        <dbReference type="ARBA" id="ARBA00008987"/>
    </source>
</evidence>
<dbReference type="InterPro" id="IPR036249">
    <property type="entry name" value="Thioredoxin-like_sf"/>
</dbReference>
<dbReference type="InterPro" id="IPR005746">
    <property type="entry name" value="Thioredoxin"/>
</dbReference>
<dbReference type="GO" id="GO:0046872">
    <property type="term" value="F:metal ion binding"/>
    <property type="evidence" value="ECO:0007669"/>
    <property type="project" value="UniProtKB-KW"/>
</dbReference>
<dbReference type="AlphaFoldDB" id="A0A1Y0CZJ4"/>
<evidence type="ECO:0000256" key="3">
    <source>
        <dbReference type="ARBA" id="ARBA00022723"/>
    </source>
</evidence>
<dbReference type="InterPro" id="IPR049299">
    <property type="entry name" value="Thio2_N"/>
</dbReference>
<dbReference type="PROSITE" id="PS51352">
    <property type="entry name" value="THIOREDOXIN_2"/>
    <property type="match status" value="1"/>
</dbReference>
<dbReference type="KEGG" id="ocm:CBP12_11790"/>
<dbReference type="NCBIfam" id="NF008229">
    <property type="entry name" value="PRK10996.1"/>
    <property type="match status" value="1"/>
</dbReference>
<dbReference type="Pfam" id="PF00085">
    <property type="entry name" value="Thioredoxin"/>
    <property type="match status" value="1"/>
</dbReference>
<dbReference type="CDD" id="cd02947">
    <property type="entry name" value="TRX_family"/>
    <property type="match status" value="1"/>
</dbReference>
<dbReference type="Gene3D" id="3.40.30.10">
    <property type="entry name" value="Glutaredoxin"/>
    <property type="match status" value="1"/>
</dbReference>
<evidence type="ECO:0000256" key="4">
    <source>
        <dbReference type="ARBA" id="ARBA00022982"/>
    </source>
</evidence>
<evidence type="ECO:0000256" key="2">
    <source>
        <dbReference type="ARBA" id="ARBA00022448"/>
    </source>
</evidence>
<keyword evidence="5" id="KW-1015">Disulfide bond</keyword>
<sequence length="143" mass="15581">MADTFIICPACQAKNRVPSARLHHSPTCGKCQASLLPLAPLELNASQLSRLHAHETLPLIVDFWAPWCGPCLQMAPTFEKVASQFAGQFRFAKLDTQAHSSTATQWAIRSIPTLIAFVQGKEVARQSGALSEGQLQAWLANLT</sequence>
<accession>A0A1Y0CZJ4</accession>
<evidence type="ECO:0000313" key="10">
    <source>
        <dbReference type="Proteomes" id="UP000243793"/>
    </source>
</evidence>
<dbReference type="PANTHER" id="PTHR45663:SF11">
    <property type="entry name" value="GEO12009P1"/>
    <property type="match status" value="1"/>
</dbReference>
<protein>
    <recommendedName>
        <fullName evidence="7">Thioredoxin</fullName>
    </recommendedName>
</protein>
<reference evidence="10" key="1">
    <citation type="submission" date="2017-05" db="EMBL/GenBank/DDBJ databases">
        <authorList>
            <person name="Sung H."/>
        </authorList>
    </citation>
    <scope>NUCLEOTIDE SEQUENCE [LARGE SCALE GENOMIC DNA]</scope>
    <source>
        <strain evidence="10">AMac2203</strain>
    </source>
</reference>
<keyword evidence="3" id="KW-0479">Metal-binding</keyword>
<dbReference type="Gene3D" id="2.30.30.380">
    <property type="entry name" value="Zn-finger domain of Sec23/24"/>
    <property type="match status" value="1"/>
</dbReference>
<keyword evidence="6" id="KW-0676">Redox-active center</keyword>
<dbReference type="RefSeq" id="WP_086964649.1">
    <property type="nucleotide sequence ID" value="NZ_CP021376.1"/>
</dbReference>
<comment type="similarity">
    <text evidence="1">Belongs to the thioredoxin family.</text>
</comment>
<dbReference type="EMBL" id="CP021376">
    <property type="protein sequence ID" value="ART80750.1"/>
    <property type="molecule type" value="Genomic_DNA"/>
</dbReference>
<evidence type="ECO:0000256" key="7">
    <source>
        <dbReference type="NCBIfam" id="TIGR01068"/>
    </source>
</evidence>